<evidence type="ECO:0000256" key="6">
    <source>
        <dbReference type="ARBA" id="ARBA00023237"/>
    </source>
</evidence>
<organism evidence="10 11">
    <name type="scientific">Echinicola pacifica</name>
    <dbReference type="NCBI Taxonomy" id="346377"/>
    <lineage>
        <taxon>Bacteria</taxon>
        <taxon>Pseudomonadati</taxon>
        <taxon>Bacteroidota</taxon>
        <taxon>Cytophagia</taxon>
        <taxon>Cytophagales</taxon>
        <taxon>Cyclobacteriaceae</taxon>
        <taxon>Echinicola</taxon>
    </lineage>
</organism>
<gene>
    <name evidence="10" type="ORF">GCM10007049_14800</name>
</gene>
<dbReference type="InterPro" id="IPR037066">
    <property type="entry name" value="Plug_dom_sf"/>
</dbReference>
<reference evidence="10" key="2">
    <citation type="submission" date="2020-09" db="EMBL/GenBank/DDBJ databases">
        <authorList>
            <person name="Sun Q."/>
            <person name="Kim S."/>
        </authorList>
    </citation>
    <scope>NUCLEOTIDE SEQUENCE</scope>
    <source>
        <strain evidence="10">KCTC 12368</strain>
    </source>
</reference>
<feature type="transmembrane region" description="Helical" evidence="8">
    <location>
        <begin position="12"/>
        <end position="31"/>
    </location>
</feature>
<dbReference type="Gene3D" id="2.60.40.1120">
    <property type="entry name" value="Carboxypeptidase-like, regulatory domain"/>
    <property type="match status" value="1"/>
</dbReference>
<accession>A0A918UMS0</accession>
<keyword evidence="3 7" id="KW-1134">Transmembrane beta strand</keyword>
<dbReference type="RefSeq" id="WP_083923227.1">
    <property type="nucleotide sequence ID" value="NZ_BMWX01000002.1"/>
</dbReference>
<sequence>MKLKLQKTIYMLSRYFLYGFIIQTLVFNFVFANSVKGQYKSIEEVQVSFTEKELKLASFFKEVEKQSAFVFVYDLKDIDKNAKILLGNKNGSVEDYLLTLSRQLGLKFRQVNNSIEVKRAMVRLPSQEEDYMKRITGKVLDELGDPVPGVAVKEIGSSNGTVTDIDGGFVLDVAEGASLVFSFLGYEKQTIVVSSQTIINVTLEPELHGLNEVVVVGYGTQKKANLTGAVATVGDEQLNKRKIANSSSMLQGLLPGLQVVQNSGAPSGENVSMLVRGFGTFSGAGVNPLVVIDGIPGNLSGINPNDIESVTLLKDAASAAIYGSRAANGVILVTTKQGKSGQMKFTYDFNIGQHSPTTLPDLIYDSAEYMELYNEAALNSAGASPIYTSSEISDYKNSTDEIAYPNFNWVDFMVNPAYVQNHYLGLSGGSETTTFNIGLGYVNQPGTIKPYQYEKYNLRINLTAQPKDHIKLGVNTSINYDITDDTGFDLFSSILSSGPDYAPRLPDGRYSRNAYEKEVNANRFQANPYGMANEVLSAKKGLQLQTSAFIDFKLTEGLTWKVKGGLNINNYKTKSFDGEFSTYNYQSGNLSKIENTNTLDIKTFNDLYPVLYSHLTYEKNVGNHDFRILGGYQMESYKYENLGLGRKSYFINTAQEIDAGPAANQYTSGNSEEWSMMSFFSRLNYSYNDKYLLEANFRADGSSRFAEGNKWGYFPSVSLGWRLSEEGFLQDLTALSDLKLRGSHGVLGNQDIGYYPYQNVLMIGANGSFPFGVYPIDGEVMTAVSTGALVNPNIQWETTAVTNLGFDLSLFGDRLALNFDWFNKETSNILRRAQIPAYIGLNPPIINDGKMRNTGFEVAVNYRNQVGQLNYSVGGNVQSFKNELISFGEREISSVTINEEGHPYNDWYMWEWIGIFQSEDEIASSATQSPMPRPGELKYKDQNEDGVIDQNDRVHISGSFPAFTYNFNFGLQYKAFDFSARFYGSQGGKKFLNNQGAAPFYKGTPPSVEWRNRWTPDNPTNEMPLIYAGEDNSQIFNSPSTYYLKNASFMRLQNLQIGYTLPQSIVAKIGLDHLRVYYAGDNLLTFSDLDGFDPERISNTGTMANYPQNKIHSLGLTINF</sequence>
<keyword evidence="5 7" id="KW-0472">Membrane</keyword>
<dbReference type="InterPro" id="IPR023997">
    <property type="entry name" value="TonB-dep_OMP_SusC/RagA_CS"/>
</dbReference>
<dbReference type="PROSITE" id="PS52016">
    <property type="entry name" value="TONB_DEPENDENT_REC_3"/>
    <property type="match status" value="1"/>
</dbReference>
<keyword evidence="2 7" id="KW-0813">Transport</keyword>
<dbReference type="NCBIfam" id="TIGR04056">
    <property type="entry name" value="OMP_RagA_SusC"/>
    <property type="match status" value="1"/>
</dbReference>
<evidence type="ECO:0000313" key="10">
    <source>
        <dbReference type="EMBL" id="GGZ22985.1"/>
    </source>
</evidence>
<reference evidence="10" key="1">
    <citation type="journal article" date="2014" name="Int. J. Syst. Evol. Microbiol.">
        <title>Complete genome sequence of Corynebacterium casei LMG S-19264T (=DSM 44701T), isolated from a smear-ripened cheese.</title>
        <authorList>
            <consortium name="US DOE Joint Genome Institute (JGI-PGF)"/>
            <person name="Walter F."/>
            <person name="Albersmeier A."/>
            <person name="Kalinowski J."/>
            <person name="Ruckert C."/>
        </authorList>
    </citation>
    <scope>NUCLEOTIDE SEQUENCE</scope>
    <source>
        <strain evidence="10">KCTC 12368</strain>
    </source>
</reference>
<evidence type="ECO:0000256" key="3">
    <source>
        <dbReference type="ARBA" id="ARBA00022452"/>
    </source>
</evidence>
<evidence type="ECO:0000256" key="1">
    <source>
        <dbReference type="ARBA" id="ARBA00004571"/>
    </source>
</evidence>
<protein>
    <submittedName>
        <fullName evidence="10">SusC/RagA family TonB-linked outer membrane protein</fullName>
    </submittedName>
</protein>
<dbReference type="InterPro" id="IPR039426">
    <property type="entry name" value="TonB-dep_rcpt-like"/>
</dbReference>
<keyword evidence="11" id="KW-1185">Reference proteome</keyword>
<dbReference type="InterPro" id="IPR012910">
    <property type="entry name" value="Plug_dom"/>
</dbReference>
<dbReference type="Pfam" id="PF13715">
    <property type="entry name" value="CarbopepD_reg_2"/>
    <property type="match status" value="1"/>
</dbReference>
<comment type="subcellular location">
    <subcellularLocation>
        <location evidence="1 7">Cell outer membrane</location>
        <topology evidence="1 7">Multi-pass membrane protein</topology>
    </subcellularLocation>
</comment>
<keyword evidence="6 7" id="KW-0998">Cell outer membrane</keyword>
<comment type="similarity">
    <text evidence="7">Belongs to the TonB-dependent receptor family.</text>
</comment>
<evidence type="ECO:0000256" key="2">
    <source>
        <dbReference type="ARBA" id="ARBA00022448"/>
    </source>
</evidence>
<evidence type="ECO:0000259" key="9">
    <source>
        <dbReference type="Pfam" id="PF07715"/>
    </source>
</evidence>
<dbReference type="Gene3D" id="2.170.130.10">
    <property type="entry name" value="TonB-dependent receptor, plug domain"/>
    <property type="match status" value="1"/>
</dbReference>
<dbReference type="InterPro" id="IPR008969">
    <property type="entry name" value="CarboxyPept-like_regulatory"/>
</dbReference>
<dbReference type="GO" id="GO:0009279">
    <property type="term" value="C:cell outer membrane"/>
    <property type="evidence" value="ECO:0007669"/>
    <property type="project" value="UniProtKB-SubCell"/>
</dbReference>
<proteinExistence type="inferred from homology"/>
<evidence type="ECO:0000256" key="4">
    <source>
        <dbReference type="ARBA" id="ARBA00022692"/>
    </source>
</evidence>
<name>A0A918UMS0_9BACT</name>
<keyword evidence="4 7" id="KW-0812">Transmembrane</keyword>
<dbReference type="Proteomes" id="UP000619457">
    <property type="component" value="Unassembled WGS sequence"/>
</dbReference>
<comment type="caution">
    <text evidence="10">The sequence shown here is derived from an EMBL/GenBank/DDBJ whole genome shotgun (WGS) entry which is preliminary data.</text>
</comment>
<dbReference type="FunFam" id="2.170.130.10:FF:000003">
    <property type="entry name" value="SusC/RagA family TonB-linked outer membrane protein"/>
    <property type="match status" value="1"/>
</dbReference>
<feature type="domain" description="TonB-dependent receptor plug" evidence="9">
    <location>
        <begin position="223"/>
        <end position="330"/>
    </location>
</feature>
<dbReference type="AlphaFoldDB" id="A0A918UMS0"/>
<dbReference type="Pfam" id="PF07715">
    <property type="entry name" value="Plug"/>
    <property type="match status" value="1"/>
</dbReference>
<dbReference type="InterPro" id="IPR036942">
    <property type="entry name" value="Beta-barrel_TonB_sf"/>
</dbReference>
<evidence type="ECO:0000256" key="5">
    <source>
        <dbReference type="ARBA" id="ARBA00023136"/>
    </source>
</evidence>
<evidence type="ECO:0000256" key="7">
    <source>
        <dbReference type="PROSITE-ProRule" id="PRU01360"/>
    </source>
</evidence>
<evidence type="ECO:0000313" key="11">
    <source>
        <dbReference type="Proteomes" id="UP000619457"/>
    </source>
</evidence>
<dbReference type="Gene3D" id="2.40.170.20">
    <property type="entry name" value="TonB-dependent receptor, beta-barrel domain"/>
    <property type="match status" value="1"/>
</dbReference>
<dbReference type="SUPFAM" id="SSF56935">
    <property type="entry name" value="Porins"/>
    <property type="match status" value="1"/>
</dbReference>
<evidence type="ECO:0000256" key="8">
    <source>
        <dbReference type="SAM" id="Phobius"/>
    </source>
</evidence>
<dbReference type="SUPFAM" id="SSF49464">
    <property type="entry name" value="Carboxypeptidase regulatory domain-like"/>
    <property type="match status" value="1"/>
</dbReference>
<dbReference type="InterPro" id="IPR023996">
    <property type="entry name" value="TonB-dep_OMP_SusC/RagA"/>
</dbReference>
<keyword evidence="8" id="KW-1133">Transmembrane helix</keyword>
<dbReference type="EMBL" id="BMWX01000002">
    <property type="protein sequence ID" value="GGZ22985.1"/>
    <property type="molecule type" value="Genomic_DNA"/>
</dbReference>
<dbReference type="NCBIfam" id="TIGR04057">
    <property type="entry name" value="SusC_RagA_signa"/>
    <property type="match status" value="1"/>
</dbReference>